<accession>A0A6C0LBF4</accession>
<dbReference type="EMBL" id="MN740443">
    <property type="protein sequence ID" value="QHU26592.1"/>
    <property type="molecule type" value="Genomic_DNA"/>
</dbReference>
<feature type="region of interest" description="Disordered" evidence="1">
    <location>
        <begin position="116"/>
        <end position="137"/>
    </location>
</feature>
<evidence type="ECO:0000256" key="1">
    <source>
        <dbReference type="SAM" id="MobiDB-lite"/>
    </source>
</evidence>
<reference evidence="2" key="1">
    <citation type="journal article" date="2020" name="Nature">
        <title>Giant virus diversity and host interactions through global metagenomics.</title>
        <authorList>
            <person name="Schulz F."/>
            <person name="Roux S."/>
            <person name="Paez-Espino D."/>
            <person name="Jungbluth S."/>
            <person name="Walsh D.A."/>
            <person name="Denef V.J."/>
            <person name="McMahon K.D."/>
            <person name="Konstantinidis K.T."/>
            <person name="Eloe-Fadrosh E.A."/>
            <person name="Kyrpides N.C."/>
            <person name="Woyke T."/>
        </authorList>
    </citation>
    <scope>NUCLEOTIDE SEQUENCE</scope>
    <source>
        <strain evidence="2">GVMAG-M-3300027759-42</strain>
    </source>
</reference>
<organism evidence="2">
    <name type="scientific">viral metagenome</name>
    <dbReference type="NCBI Taxonomy" id="1070528"/>
    <lineage>
        <taxon>unclassified sequences</taxon>
        <taxon>metagenomes</taxon>
        <taxon>organismal metagenomes</taxon>
    </lineage>
</organism>
<name>A0A6C0LBF4_9ZZZZ</name>
<protein>
    <submittedName>
        <fullName evidence="2">Uncharacterized protein</fullName>
    </submittedName>
</protein>
<proteinExistence type="predicted"/>
<evidence type="ECO:0000313" key="2">
    <source>
        <dbReference type="EMBL" id="QHU26592.1"/>
    </source>
</evidence>
<feature type="compositionally biased region" description="Basic residues" evidence="1">
    <location>
        <begin position="120"/>
        <end position="137"/>
    </location>
</feature>
<dbReference type="AlphaFoldDB" id="A0A6C0LBF4"/>
<sequence length="137" mass="14804">MAKGRHSRRRVHRRRSSKMMIMGGDGAADHAISTYGGIGQQHPVSATNHTIAMSNGSVIVPAVVKGGAPLSPAIVTGGADLAPAQYNGGGIITDVAVPAALIYTRNLMAKRRLPGFPRFSMRKSRRHRRRSNRRGRR</sequence>